<dbReference type="Gene3D" id="1.20.5.110">
    <property type="match status" value="1"/>
</dbReference>
<keyword evidence="1" id="KW-0132">Cell division</keyword>
<dbReference type="InterPro" id="IPR032519">
    <property type="entry name" value="YbgF_tri"/>
</dbReference>
<keyword evidence="1" id="KW-0175">Coiled coil</keyword>
<comment type="similarity">
    <text evidence="1">Belongs to the CpoB family.</text>
</comment>
<evidence type="ECO:0000313" key="4">
    <source>
        <dbReference type="EMBL" id="MFC7410524.1"/>
    </source>
</evidence>
<dbReference type="Gene3D" id="1.25.40.10">
    <property type="entry name" value="Tetratricopeptide repeat domain"/>
    <property type="match status" value="1"/>
</dbReference>
<dbReference type="NCBIfam" id="TIGR02795">
    <property type="entry name" value="tol_pal_ybgF"/>
    <property type="match status" value="1"/>
</dbReference>
<dbReference type="InterPro" id="IPR019734">
    <property type="entry name" value="TPR_rpt"/>
</dbReference>
<organism evidence="4 5">
    <name type="scientific">Hydrogenophaga atypica</name>
    <dbReference type="NCBI Taxonomy" id="249409"/>
    <lineage>
        <taxon>Bacteria</taxon>
        <taxon>Pseudomonadati</taxon>
        <taxon>Pseudomonadota</taxon>
        <taxon>Betaproteobacteria</taxon>
        <taxon>Burkholderiales</taxon>
        <taxon>Comamonadaceae</taxon>
        <taxon>Hydrogenophaga</taxon>
    </lineage>
</organism>
<feature type="chain" id="PRO_5044917354" description="Cell division coordinator CpoB" evidence="1">
    <location>
        <begin position="26"/>
        <end position="264"/>
    </location>
</feature>
<evidence type="ECO:0000313" key="5">
    <source>
        <dbReference type="Proteomes" id="UP001596501"/>
    </source>
</evidence>
<keyword evidence="5" id="KW-1185">Reference proteome</keyword>
<keyword evidence="2" id="KW-0802">TPR repeat</keyword>
<dbReference type="PROSITE" id="PS50005">
    <property type="entry name" value="TPR"/>
    <property type="match status" value="1"/>
</dbReference>
<dbReference type="Pfam" id="PF16331">
    <property type="entry name" value="TolA_bind_tri"/>
    <property type="match status" value="1"/>
</dbReference>
<feature type="domain" description="YbgF trimerisation" evidence="3">
    <location>
        <begin position="58"/>
        <end position="128"/>
    </location>
</feature>
<dbReference type="InterPro" id="IPR014162">
    <property type="entry name" value="CpoB_C"/>
</dbReference>
<accession>A0ABW2QM58</accession>
<dbReference type="Proteomes" id="UP001596501">
    <property type="component" value="Unassembled WGS sequence"/>
</dbReference>
<dbReference type="InterPro" id="IPR011990">
    <property type="entry name" value="TPR-like_helical_dom_sf"/>
</dbReference>
<gene>
    <name evidence="4" type="primary">ybgF</name>
    <name evidence="1" type="synonym">cpoB</name>
    <name evidence="4" type="ORF">ACFQPB_16785</name>
</gene>
<dbReference type="InterPro" id="IPR034706">
    <property type="entry name" value="CpoB"/>
</dbReference>
<evidence type="ECO:0000256" key="2">
    <source>
        <dbReference type="PROSITE-ProRule" id="PRU00339"/>
    </source>
</evidence>
<feature type="coiled-coil region" evidence="1">
    <location>
        <begin position="40"/>
        <end position="117"/>
    </location>
</feature>
<proteinExistence type="inferred from homology"/>
<comment type="function">
    <text evidence="1">Mediates coordination of peptidoglycan synthesis and outer membrane constriction during cell division.</text>
</comment>
<feature type="repeat" description="TPR" evidence="2">
    <location>
        <begin position="180"/>
        <end position="213"/>
    </location>
</feature>
<feature type="signal peptide" evidence="1">
    <location>
        <begin position="1"/>
        <end position="25"/>
    </location>
</feature>
<dbReference type="SUPFAM" id="SSF48452">
    <property type="entry name" value="TPR-like"/>
    <property type="match status" value="1"/>
</dbReference>
<keyword evidence="1" id="KW-0574">Periplasm</keyword>
<dbReference type="Pfam" id="PF13174">
    <property type="entry name" value="TPR_6"/>
    <property type="match status" value="1"/>
</dbReference>
<evidence type="ECO:0000256" key="1">
    <source>
        <dbReference type="HAMAP-Rule" id="MF_02066"/>
    </source>
</evidence>
<dbReference type="EMBL" id="JBHTCA010000016">
    <property type="protein sequence ID" value="MFC7410524.1"/>
    <property type="molecule type" value="Genomic_DNA"/>
</dbReference>
<dbReference type="HAMAP" id="MF_02066">
    <property type="entry name" value="CpoB"/>
    <property type="match status" value="1"/>
</dbReference>
<comment type="caution">
    <text evidence="4">The sequence shown here is derived from an EMBL/GenBank/DDBJ whole genome shotgun (WGS) entry which is preliminary data.</text>
</comment>
<reference evidence="5" key="1">
    <citation type="journal article" date="2019" name="Int. J. Syst. Evol. Microbiol.">
        <title>The Global Catalogue of Microorganisms (GCM) 10K type strain sequencing project: providing services to taxonomists for standard genome sequencing and annotation.</title>
        <authorList>
            <consortium name="The Broad Institute Genomics Platform"/>
            <consortium name="The Broad Institute Genome Sequencing Center for Infectious Disease"/>
            <person name="Wu L."/>
            <person name="Ma J."/>
        </authorList>
    </citation>
    <scope>NUCLEOTIDE SEQUENCE [LARGE SCALE GENOMIC DNA]</scope>
    <source>
        <strain evidence="5">CGMCC 1.12371</strain>
    </source>
</reference>
<comment type="subcellular location">
    <subcellularLocation>
        <location evidence="1">Periplasm</location>
    </subcellularLocation>
</comment>
<name>A0ABW2QM58_9BURK</name>
<keyword evidence="1" id="KW-0732">Signal</keyword>
<dbReference type="Pfam" id="PF13432">
    <property type="entry name" value="TPR_16"/>
    <property type="match status" value="1"/>
</dbReference>
<sequence length="264" mass="29834" precursor="true">MRAVRLLLRTSVLGAAVLLALPSHALFGDDEARKAIIELRDKVEANRQASDAANRRLETELSRLTEESAAPTRRSLLELSNQIETLRAELARLRGQNEQLAREVADLQRQQKDVLATLDERLRTLEPTKVQLDGAEFNATPAEKRDFEAAMAELRKTEFPRAAQLYQQFLQRYPDSGYTPAAQYWLGNTHYALREYKEAIAIYQRLIAGSPRHARVPEAMLAIANCQIELKDVRAAKRSLEDLVKAHPQTEAGATARDRLARLR</sequence>
<evidence type="ECO:0000259" key="3">
    <source>
        <dbReference type="Pfam" id="PF16331"/>
    </source>
</evidence>
<keyword evidence="1" id="KW-0131">Cell cycle</keyword>
<protein>
    <recommendedName>
        <fullName evidence="1">Cell division coordinator CpoB</fullName>
    </recommendedName>
</protein>
<dbReference type="RefSeq" id="WP_382225724.1">
    <property type="nucleotide sequence ID" value="NZ_JBHTCA010000016.1"/>
</dbReference>